<proteinExistence type="predicted"/>
<reference evidence="1" key="1">
    <citation type="submission" date="2019-11" db="EMBL/GenBank/DDBJ databases">
        <authorList>
            <person name="Liu Y."/>
            <person name="Hou J."/>
            <person name="Li T.-Q."/>
            <person name="Guan C.-H."/>
            <person name="Wu X."/>
            <person name="Wu H.-Z."/>
            <person name="Ling F."/>
            <person name="Zhang R."/>
            <person name="Shi X.-G."/>
            <person name="Ren J.-P."/>
            <person name="Chen E.-F."/>
            <person name="Sun J.-M."/>
        </authorList>
    </citation>
    <scope>NUCLEOTIDE SEQUENCE</scope>
    <source>
        <strain evidence="1">Adult_tree_wgs_1</strain>
        <tissue evidence="1">Leaves</tissue>
    </source>
</reference>
<dbReference type="AlphaFoldDB" id="A0A834H4M7"/>
<dbReference type="EMBL" id="WJXA01000004">
    <property type="protein sequence ID" value="KAF7145325.1"/>
    <property type="molecule type" value="Genomic_DNA"/>
</dbReference>
<comment type="caution">
    <text evidence="1">The sequence shown here is derived from an EMBL/GenBank/DDBJ whole genome shotgun (WGS) entry which is preliminary data.</text>
</comment>
<name>A0A834H4M7_RHOSS</name>
<dbReference type="Proteomes" id="UP000626092">
    <property type="component" value="Unassembled WGS sequence"/>
</dbReference>
<accession>A0A834H4M7</accession>
<gene>
    <name evidence="1" type="ORF">RHSIM_Rhsim04G0029800</name>
</gene>
<protein>
    <submittedName>
        <fullName evidence="1">Uncharacterized protein</fullName>
    </submittedName>
</protein>
<sequence length="225" mass="25670">MDGQFLTNYSLHGKREQLPGYEISQVSEIFDGIAMFANAAVNPTEITVFRFLDSNFAHYVYNGQNYRESVVSLTEAASHFNTDHDLNAEIRFINFGGADDLTAGIKKNIKDFKDLLGWVVEANSPYTCNPMAQLHFWPPADVHGFGEHVTKLIHEIDFETLRYVLLAYYTLNMLHLILPMYGHRCKFSDCQTFTSISLSITLCFSFEYFKRSSNKLLESGVYAIT</sequence>
<dbReference type="OrthoDB" id="1730577at2759"/>
<evidence type="ECO:0000313" key="2">
    <source>
        <dbReference type="Proteomes" id="UP000626092"/>
    </source>
</evidence>
<evidence type="ECO:0000313" key="1">
    <source>
        <dbReference type="EMBL" id="KAF7145325.1"/>
    </source>
</evidence>
<keyword evidence="2" id="KW-1185">Reference proteome</keyword>
<organism evidence="1 2">
    <name type="scientific">Rhododendron simsii</name>
    <name type="common">Sims's rhododendron</name>
    <dbReference type="NCBI Taxonomy" id="118357"/>
    <lineage>
        <taxon>Eukaryota</taxon>
        <taxon>Viridiplantae</taxon>
        <taxon>Streptophyta</taxon>
        <taxon>Embryophyta</taxon>
        <taxon>Tracheophyta</taxon>
        <taxon>Spermatophyta</taxon>
        <taxon>Magnoliopsida</taxon>
        <taxon>eudicotyledons</taxon>
        <taxon>Gunneridae</taxon>
        <taxon>Pentapetalae</taxon>
        <taxon>asterids</taxon>
        <taxon>Ericales</taxon>
        <taxon>Ericaceae</taxon>
        <taxon>Ericoideae</taxon>
        <taxon>Rhodoreae</taxon>
        <taxon>Rhododendron</taxon>
    </lineage>
</organism>